<evidence type="ECO:0000313" key="2">
    <source>
        <dbReference type="EnsemblMetazoa" id="G17641.1:cds"/>
    </source>
</evidence>
<reference evidence="2" key="1">
    <citation type="submission" date="2022-08" db="UniProtKB">
        <authorList>
            <consortium name="EnsemblMetazoa"/>
        </authorList>
    </citation>
    <scope>IDENTIFICATION</scope>
    <source>
        <strain evidence="2">05x7-T-G4-1.051#20</strain>
    </source>
</reference>
<evidence type="ECO:0000256" key="1">
    <source>
        <dbReference type="SAM" id="Phobius"/>
    </source>
</evidence>
<keyword evidence="1" id="KW-0812">Transmembrane</keyword>
<protein>
    <submittedName>
        <fullName evidence="2">Uncharacterized protein</fullName>
    </submittedName>
</protein>
<keyword evidence="1" id="KW-0472">Membrane</keyword>
<keyword evidence="3" id="KW-1185">Reference proteome</keyword>
<dbReference type="EnsemblMetazoa" id="G17641.1">
    <property type="protein sequence ID" value="G17641.1:cds"/>
    <property type="gene ID" value="G17641"/>
</dbReference>
<organism evidence="2 3">
    <name type="scientific">Magallana gigas</name>
    <name type="common">Pacific oyster</name>
    <name type="synonym">Crassostrea gigas</name>
    <dbReference type="NCBI Taxonomy" id="29159"/>
    <lineage>
        <taxon>Eukaryota</taxon>
        <taxon>Metazoa</taxon>
        <taxon>Spiralia</taxon>
        <taxon>Lophotrochozoa</taxon>
        <taxon>Mollusca</taxon>
        <taxon>Bivalvia</taxon>
        <taxon>Autobranchia</taxon>
        <taxon>Pteriomorphia</taxon>
        <taxon>Ostreida</taxon>
        <taxon>Ostreoidea</taxon>
        <taxon>Ostreidae</taxon>
        <taxon>Magallana</taxon>
    </lineage>
</organism>
<evidence type="ECO:0000313" key="3">
    <source>
        <dbReference type="Proteomes" id="UP000005408"/>
    </source>
</evidence>
<dbReference type="AlphaFoldDB" id="A0A8W8JBR9"/>
<feature type="transmembrane region" description="Helical" evidence="1">
    <location>
        <begin position="266"/>
        <end position="287"/>
    </location>
</feature>
<accession>A0A8W8JBR9</accession>
<dbReference type="Proteomes" id="UP000005408">
    <property type="component" value="Unassembled WGS sequence"/>
</dbReference>
<keyword evidence="1" id="KW-1133">Transmembrane helix</keyword>
<sequence>MPEATKTECDATNKWIFAEQMVDPSPSFRILAIGKVSTAFRRSSFFEGTVHENERHTMQKMSDERRKKNGANNISAFAEQTNDNISDYSLKLKKGTFALCSQFLPCVGGSDLEDSHHTQQTVNGIYQHTLRKVSNCPTSVSDYIQRAKDKCSEVCTNSLQDDGCSYHCMRDSYKTSLVEFCAKPKVLFDYCPEYDPIGERIQKDIYTLCKPSNPLQIFYRSSDSLFCDQGKCLQLRDAGVSTSVTSLMTDTTPVSGDLNESWLSQYWFVVLLFGLAVILCIVLGGIFRLRGRLVGK</sequence>
<proteinExistence type="predicted"/>
<name>A0A8W8JBR9_MAGGI</name>